<name>A0A6M1U8R9_9RHOB</name>
<dbReference type="RefSeq" id="WP_165053532.1">
    <property type="nucleotide sequence ID" value="NZ_JAALFE010000029.1"/>
</dbReference>
<organism evidence="1 2">
    <name type="scientific">Paragemmobacter kunshanensis</name>
    <dbReference type="NCBI Taxonomy" id="2583234"/>
    <lineage>
        <taxon>Bacteria</taxon>
        <taxon>Pseudomonadati</taxon>
        <taxon>Pseudomonadota</taxon>
        <taxon>Alphaproteobacteria</taxon>
        <taxon>Rhodobacterales</taxon>
        <taxon>Paracoccaceae</taxon>
        <taxon>Paragemmobacter</taxon>
    </lineage>
</organism>
<dbReference type="EMBL" id="JAALFE010000029">
    <property type="protein sequence ID" value="NGQ93035.1"/>
    <property type="molecule type" value="Genomic_DNA"/>
</dbReference>
<gene>
    <name evidence="1" type="ORF">G5V65_19270</name>
</gene>
<dbReference type="InterPro" id="IPR019600">
    <property type="entry name" value="Hemin_uptake_protein_HemP"/>
</dbReference>
<proteinExistence type="predicted"/>
<comment type="caution">
    <text evidence="1">The sequence shown here is derived from an EMBL/GenBank/DDBJ whole genome shotgun (WGS) entry which is preliminary data.</text>
</comment>
<evidence type="ECO:0000313" key="2">
    <source>
        <dbReference type="Proteomes" id="UP000474758"/>
    </source>
</evidence>
<dbReference type="Proteomes" id="UP000474758">
    <property type="component" value="Unassembled WGS sequence"/>
</dbReference>
<dbReference type="AlphaFoldDB" id="A0A6M1U8R9"/>
<sequence>MTDKPETQTDIPVHDVLALTGGGSLARLIHQGEVYVLRITRLGKLILTK</sequence>
<dbReference type="Pfam" id="PF10636">
    <property type="entry name" value="hemP"/>
    <property type="match status" value="1"/>
</dbReference>
<protein>
    <submittedName>
        <fullName evidence="1">Hemin uptake protein HemP</fullName>
    </submittedName>
</protein>
<reference evidence="1 2" key="1">
    <citation type="submission" date="2020-02" db="EMBL/GenBank/DDBJ databases">
        <title>Rhodobacter translucens sp. nov., a novel bacterium isolated from activated sludge.</title>
        <authorList>
            <person name="Liu J."/>
        </authorList>
    </citation>
    <scope>NUCLEOTIDE SEQUENCE [LARGE SCALE GENOMIC DNA]</scope>
    <source>
        <strain evidence="1 2">HX-7-19</strain>
    </source>
</reference>
<keyword evidence="2" id="KW-1185">Reference proteome</keyword>
<dbReference type="Gene3D" id="2.10.70.10">
    <property type="entry name" value="Complement Module, domain 1"/>
    <property type="match status" value="1"/>
</dbReference>
<evidence type="ECO:0000313" key="1">
    <source>
        <dbReference type="EMBL" id="NGQ93035.1"/>
    </source>
</evidence>
<accession>A0A6M1U8R9</accession>